<dbReference type="GO" id="GO:0032259">
    <property type="term" value="P:methylation"/>
    <property type="evidence" value="ECO:0007669"/>
    <property type="project" value="UniProtKB-KW"/>
</dbReference>
<evidence type="ECO:0000313" key="2">
    <source>
        <dbReference type="Proteomes" id="UP000325295"/>
    </source>
</evidence>
<dbReference type="GO" id="GO:0008168">
    <property type="term" value="F:methyltransferase activity"/>
    <property type="evidence" value="ECO:0007669"/>
    <property type="project" value="UniProtKB-KW"/>
</dbReference>
<dbReference type="OrthoDB" id="2248737at2"/>
<reference evidence="1 2" key="1">
    <citation type="submission" date="2019-09" db="EMBL/GenBank/DDBJ databases">
        <title>Complete Genome Sequence of Lactobacillus nenjiangensis SH-Y15, isolated from sauerkraut.</title>
        <authorList>
            <person name="Yang H."/>
        </authorList>
    </citation>
    <scope>NUCLEOTIDE SEQUENCE [LARGE SCALE GENOMIC DNA]</scope>
    <source>
        <strain evidence="1 2">SH-Y15</strain>
    </source>
</reference>
<keyword evidence="1" id="KW-0808">Transferase</keyword>
<name>A0A5P1WYU0_9LACO</name>
<organism evidence="1 2">
    <name type="scientific">Paucilactobacillus nenjiangensis</name>
    <dbReference type="NCBI Taxonomy" id="1296540"/>
    <lineage>
        <taxon>Bacteria</taxon>
        <taxon>Bacillati</taxon>
        <taxon>Bacillota</taxon>
        <taxon>Bacilli</taxon>
        <taxon>Lactobacillales</taxon>
        <taxon>Lactobacillaceae</taxon>
        <taxon>Paucilactobacillus</taxon>
    </lineage>
</organism>
<keyword evidence="1" id="KW-0489">Methyltransferase</keyword>
<dbReference type="KEGG" id="lnn:F0161_02330"/>
<dbReference type="RefSeq" id="WP_150203558.1">
    <property type="nucleotide sequence ID" value="NZ_CP043939.1"/>
</dbReference>
<keyword evidence="2" id="KW-1185">Reference proteome</keyword>
<dbReference type="EMBL" id="CP043939">
    <property type="protein sequence ID" value="QER66822.1"/>
    <property type="molecule type" value="Genomic_DNA"/>
</dbReference>
<dbReference type="AlphaFoldDB" id="A0A5P1WYU0"/>
<evidence type="ECO:0000313" key="1">
    <source>
        <dbReference type="EMBL" id="QER66822.1"/>
    </source>
</evidence>
<dbReference type="InterPro" id="IPR029063">
    <property type="entry name" value="SAM-dependent_MTases_sf"/>
</dbReference>
<dbReference type="Proteomes" id="UP000325295">
    <property type="component" value="Chromosome"/>
</dbReference>
<protein>
    <submittedName>
        <fullName evidence="1">SAM-dependent methyltransferase</fullName>
    </submittedName>
</protein>
<proteinExistence type="predicted"/>
<dbReference type="SUPFAM" id="SSF53335">
    <property type="entry name" value="S-adenosyl-L-methionine-dependent methyltransferases"/>
    <property type="match status" value="1"/>
</dbReference>
<accession>A0A5P1WYU0</accession>
<gene>
    <name evidence="1" type="ORF">F0161_02330</name>
</gene>
<sequence>MNPKQLKQLKKRHKAAHQASADEYITELTEYANLFEDYPTIKFLINNVLESDLLLKNGLLPQPLPKLLLPDDIQDQIFEKLASKYPQGDPEGDQLWEKLSAALPKLDQRLRNYREYLETTYGMWAYINAPFIKNLSEFTNDGTVLEIMAGRGFISKGLRNLQPTQTIMTTDNLDWQTKVKTNLPAVTAVENLDALESIKKYGSTVDFVIISWAPDTQQTDWEILQLLRTSYPEIQLIVIGEYNGATNSKAFWQHADLINSTDTNKLNQNYHSFDLIDEKVYLVK</sequence>